<dbReference type="AlphaFoldDB" id="A0A8T4C7H9"/>
<dbReference type="Proteomes" id="UP000774699">
    <property type="component" value="Unassembled WGS sequence"/>
</dbReference>
<evidence type="ECO:0000256" key="4">
    <source>
        <dbReference type="ARBA" id="ARBA00022723"/>
    </source>
</evidence>
<comment type="similarity">
    <text evidence="2">Belongs to the FPP/GGPP synthase family.</text>
</comment>
<organism evidence="6 7">
    <name type="scientific">Candidatus Iainarchaeum sp</name>
    <dbReference type="NCBI Taxonomy" id="3101447"/>
    <lineage>
        <taxon>Archaea</taxon>
        <taxon>Candidatus Iainarchaeota</taxon>
        <taxon>Candidatus Iainarchaeia</taxon>
        <taxon>Candidatus Iainarchaeales</taxon>
        <taxon>Candidatus Iainarchaeaceae</taxon>
        <taxon>Candidatus Iainarchaeum</taxon>
    </lineage>
</organism>
<evidence type="ECO:0000256" key="2">
    <source>
        <dbReference type="ARBA" id="ARBA00006706"/>
    </source>
</evidence>
<dbReference type="InterPro" id="IPR008949">
    <property type="entry name" value="Isoprenoid_synthase_dom_sf"/>
</dbReference>
<dbReference type="GO" id="GO:0004659">
    <property type="term" value="F:prenyltransferase activity"/>
    <property type="evidence" value="ECO:0007669"/>
    <property type="project" value="InterPro"/>
</dbReference>
<proteinExistence type="inferred from homology"/>
<evidence type="ECO:0000256" key="5">
    <source>
        <dbReference type="ARBA" id="ARBA00022842"/>
    </source>
</evidence>
<evidence type="ECO:0000256" key="3">
    <source>
        <dbReference type="ARBA" id="ARBA00022679"/>
    </source>
</evidence>
<comment type="caution">
    <text evidence="6">The sequence shown here is derived from an EMBL/GenBank/DDBJ whole genome shotgun (WGS) entry which is preliminary data.</text>
</comment>
<evidence type="ECO:0000313" key="6">
    <source>
        <dbReference type="EMBL" id="MBM3282562.1"/>
    </source>
</evidence>
<evidence type="ECO:0000256" key="1">
    <source>
        <dbReference type="ARBA" id="ARBA00001946"/>
    </source>
</evidence>
<dbReference type="PANTHER" id="PTHR12001">
    <property type="entry name" value="GERANYLGERANYL PYROPHOSPHATE SYNTHASE"/>
    <property type="match status" value="1"/>
</dbReference>
<dbReference type="EMBL" id="VGJJ01000045">
    <property type="protein sequence ID" value="MBM3282562.1"/>
    <property type="molecule type" value="Genomic_DNA"/>
</dbReference>
<dbReference type="Gene3D" id="1.10.600.10">
    <property type="entry name" value="Farnesyl Diphosphate Synthase"/>
    <property type="match status" value="1"/>
</dbReference>
<keyword evidence="3" id="KW-0808">Transferase</keyword>
<protein>
    <recommendedName>
        <fullName evidence="8">Polyprenyl synthetase family protein</fullName>
    </recommendedName>
</protein>
<dbReference type="InterPro" id="IPR000092">
    <property type="entry name" value="Polyprenyl_synt"/>
</dbReference>
<dbReference type="SUPFAM" id="SSF48576">
    <property type="entry name" value="Terpenoid synthases"/>
    <property type="match status" value="1"/>
</dbReference>
<keyword evidence="5" id="KW-0460">Magnesium</keyword>
<name>A0A8T4C7H9_9ARCH</name>
<dbReference type="Pfam" id="PF00348">
    <property type="entry name" value="polyprenyl_synt"/>
    <property type="match status" value="1"/>
</dbReference>
<keyword evidence="4" id="KW-0479">Metal-binding</keyword>
<evidence type="ECO:0000313" key="7">
    <source>
        <dbReference type="Proteomes" id="UP000774699"/>
    </source>
</evidence>
<evidence type="ECO:0008006" key="8">
    <source>
        <dbReference type="Google" id="ProtNLM"/>
    </source>
</evidence>
<accession>A0A8T4C7H9</accession>
<sequence>MERICAELNVDAQPLYDAMVGIELIHAASLVHDDIVDEDVERREKPSFHSEYGMKNSVLYGDYFFVSALQLFSQKKYPREIMTHVLSAVQQMTDAQLMETQEKVVDLESYVTYANGKTTSLFELCARIPLEYYGITHRHALSFAQKYGLAFQLSDDLSEEKDELNIQRFVGRENALNYLNQIWKELDEMSFITRNELTFHSIQIQSKQ</sequence>
<gene>
    <name evidence="6" type="ORF">FJY86_04475</name>
</gene>
<dbReference type="GO" id="GO:0046872">
    <property type="term" value="F:metal ion binding"/>
    <property type="evidence" value="ECO:0007669"/>
    <property type="project" value="UniProtKB-KW"/>
</dbReference>
<dbReference type="GO" id="GO:0008299">
    <property type="term" value="P:isoprenoid biosynthetic process"/>
    <property type="evidence" value="ECO:0007669"/>
    <property type="project" value="InterPro"/>
</dbReference>
<comment type="cofactor">
    <cofactor evidence="1">
        <name>Mg(2+)</name>
        <dbReference type="ChEBI" id="CHEBI:18420"/>
    </cofactor>
</comment>
<dbReference type="PANTHER" id="PTHR12001:SF69">
    <property type="entry name" value="ALL TRANS-POLYPRENYL-DIPHOSPHATE SYNTHASE PDSS1"/>
    <property type="match status" value="1"/>
</dbReference>
<reference evidence="6" key="1">
    <citation type="submission" date="2019-03" db="EMBL/GenBank/DDBJ databases">
        <title>Lake Tanganyika Metagenome-Assembled Genomes (MAGs).</title>
        <authorList>
            <person name="Tran P."/>
        </authorList>
    </citation>
    <scope>NUCLEOTIDE SEQUENCE</scope>
    <source>
        <strain evidence="6">M_DeepCast_50m_m2_156</strain>
    </source>
</reference>